<keyword evidence="3" id="KW-0175">Coiled coil</keyword>
<dbReference type="NCBIfam" id="TIGR01845">
    <property type="entry name" value="outer_NodT"/>
    <property type="match status" value="1"/>
</dbReference>
<dbReference type="PANTHER" id="PTHR30203:SF30">
    <property type="entry name" value="OUTER MEMBRANE PROTEIN-RELATED"/>
    <property type="match status" value="1"/>
</dbReference>
<dbReference type="Pfam" id="PF02321">
    <property type="entry name" value="OEP"/>
    <property type="match status" value="2"/>
</dbReference>
<keyword evidence="2" id="KW-0564">Palmitate</keyword>
<dbReference type="AlphaFoldDB" id="A0AA49GN08"/>
<keyword evidence="2" id="KW-1134">Transmembrane beta strand</keyword>
<organism evidence="4">
    <name type="scientific">Roseihalotalea indica</name>
    <dbReference type="NCBI Taxonomy" id="2867963"/>
    <lineage>
        <taxon>Bacteria</taxon>
        <taxon>Pseudomonadati</taxon>
        <taxon>Bacteroidota</taxon>
        <taxon>Cytophagia</taxon>
        <taxon>Cytophagales</taxon>
        <taxon>Catalimonadaceae</taxon>
        <taxon>Roseihalotalea</taxon>
    </lineage>
</organism>
<proteinExistence type="inferred from homology"/>
<dbReference type="Gene3D" id="1.20.1600.10">
    <property type="entry name" value="Outer membrane efflux proteins (OEP)"/>
    <property type="match status" value="1"/>
</dbReference>
<comment type="subcellular location">
    <subcellularLocation>
        <location evidence="2">Cell membrane</location>
        <topology evidence="2">Lipid-anchor</topology>
    </subcellularLocation>
</comment>
<keyword evidence="2" id="KW-0472">Membrane</keyword>
<sequence length="486" mass="55061">MSFFKQILPICLILITAISCKVGQNYQRPDIGEIDRYYGNTSLLDTTSENKITLSDVNWRDYFEDTTLISLIDTALANNIDLLKGEKQVEIGSQDLQLSKANFYPNLGFSPFEYNREYYSENYNNYGSNRSRRNHGENPPTTLYTERLAYTTSLYASWEIDLWGKLKWQKEAAQASFMRSQEFQKAIQTAVVAEVASTYYDMLMINSQIAVAERNLELGRSTLDIVKLQFDADETTSLAIQQTESQILRAESLIPRLERDYAVLENRLNQLLGRYPQPINTQQNLEDVNFDDRYVTGVPLELINNRPDIAAAEYQLIASNAQVGITQAMKYPSIVLNASTGLNSFQFQNFLDPMGSGFALLNGAIFQPIFQNRKLKSNHAIALAERQLAELDFKDKIILAVGDVSNALVTIEKLQEEYSIAQERIEVTSKGVQDASLLFQSGFANYLEVINAQEDALQSELDLVNLKRQLILANIELYRSLGGGWK</sequence>
<gene>
    <name evidence="4" type="ORF">K4G66_22925</name>
</gene>
<dbReference type="SUPFAM" id="SSF56954">
    <property type="entry name" value="Outer membrane efflux proteins (OEP)"/>
    <property type="match status" value="1"/>
</dbReference>
<comment type="similarity">
    <text evidence="1 2">Belongs to the outer membrane factor (OMF) (TC 1.B.17) family.</text>
</comment>
<dbReference type="PANTHER" id="PTHR30203">
    <property type="entry name" value="OUTER MEMBRANE CATION EFFLUX PROTEIN"/>
    <property type="match status" value="1"/>
</dbReference>
<dbReference type="Gene3D" id="2.20.200.10">
    <property type="entry name" value="Outer membrane efflux proteins (OEP)"/>
    <property type="match status" value="1"/>
</dbReference>
<reference evidence="4" key="2">
    <citation type="journal article" date="2024" name="Antonie Van Leeuwenhoek">
        <title>Roseihalotalea indica gen. nov., sp. nov., a halophilic Bacteroidetes from mesopelagic Southwest Indian Ocean with higher carbohydrate metabolic potential.</title>
        <authorList>
            <person name="Chen B."/>
            <person name="Zhang M."/>
            <person name="Lin D."/>
            <person name="Ye J."/>
            <person name="Tang K."/>
        </authorList>
    </citation>
    <scope>NUCLEOTIDE SEQUENCE</scope>
    <source>
        <strain evidence="4">TK19036</strain>
    </source>
</reference>
<evidence type="ECO:0000313" key="4">
    <source>
        <dbReference type="EMBL" id="WKN35236.1"/>
    </source>
</evidence>
<dbReference type="PROSITE" id="PS51257">
    <property type="entry name" value="PROKAR_LIPOPROTEIN"/>
    <property type="match status" value="1"/>
</dbReference>
<reference evidence="4" key="1">
    <citation type="journal article" date="2023" name="Comput. Struct. Biotechnol. J.">
        <title>Discovery of a novel marine Bacteroidetes with a rich repertoire of carbohydrate-active enzymes.</title>
        <authorList>
            <person name="Chen B."/>
            <person name="Liu G."/>
            <person name="Chen Q."/>
            <person name="Wang H."/>
            <person name="Liu L."/>
            <person name="Tang K."/>
        </authorList>
    </citation>
    <scope>NUCLEOTIDE SEQUENCE</scope>
    <source>
        <strain evidence="4">TK19036</strain>
    </source>
</reference>
<evidence type="ECO:0000256" key="2">
    <source>
        <dbReference type="RuleBase" id="RU362097"/>
    </source>
</evidence>
<evidence type="ECO:0000256" key="3">
    <source>
        <dbReference type="SAM" id="Coils"/>
    </source>
</evidence>
<dbReference type="EMBL" id="CP120682">
    <property type="protein sequence ID" value="WKN35236.1"/>
    <property type="molecule type" value="Genomic_DNA"/>
</dbReference>
<keyword evidence="2" id="KW-0449">Lipoprotein</keyword>
<protein>
    <submittedName>
        <fullName evidence="4">Efflux transporter outer membrane subunit</fullName>
    </submittedName>
</protein>
<dbReference type="GO" id="GO:0005886">
    <property type="term" value="C:plasma membrane"/>
    <property type="evidence" value="ECO:0007669"/>
    <property type="project" value="UniProtKB-SubCell"/>
</dbReference>
<dbReference type="InterPro" id="IPR003423">
    <property type="entry name" value="OMP_efflux"/>
</dbReference>
<keyword evidence="2" id="KW-0812">Transmembrane</keyword>
<name>A0AA49GN08_9BACT</name>
<evidence type="ECO:0000256" key="1">
    <source>
        <dbReference type="ARBA" id="ARBA00007613"/>
    </source>
</evidence>
<feature type="coiled-coil region" evidence="3">
    <location>
        <begin position="240"/>
        <end position="274"/>
    </location>
</feature>
<feature type="coiled-coil region" evidence="3">
    <location>
        <begin position="404"/>
        <end position="469"/>
    </location>
</feature>
<dbReference type="InterPro" id="IPR010131">
    <property type="entry name" value="MdtP/NodT-like"/>
</dbReference>
<dbReference type="GO" id="GO:0015562">
    <property type="term" value="F:efflux transmembrane transporter activity"/>
    <property type="evidence" value="ECO:0007669"/>
    <property type="project" value="InterPro"/>
</dbReference>
<accession>A0AA49GN08</accession>